<evidence type="ECO:0000256" key="1">
    <source>
        <dbReference type="ARBA" id="ARBA00008791"/>
    </source>
</evidence>
<sequence>MVPTDPEPAGGTAMNRPVLAAIDTPERSGAAAHWAAAEALRRGAPLRLLHAWPNSGNGDQLLLADLREAARRMLDGLADELRAAHPGVEVATSVVAGAAVDALLRAATECELLVLGTRGLGGFHGLLVGSVSLSTVGRCDTPVVLVRAEMPPNPRAAQHAVPRDAVPEVVVGLDPQVPAGPVLDFAFEEAARRGAPVHVVHGWETPPTYNYGYAAGWVPSQEDRRLLETLATRLVSDALAPWREKYPQVLVVEDVRAGGAAGALVDAAGEAALFVVGRRDRSLGVGPRLGPVAHAVIHHAPAPVAVVPHA</sequence>
<dbReference type="Pfam" id="PF00582">
    <property type="entry name" value="Usp"/>
    <property type="match status" value="2"/>
</dbReference>
<feature type="domain" description="UspA" evidence="2">
    <location>
        <begin position="14"/>
        <end position="147"/>
    </location>
</feature>
<comment type="caution">
    <text evidence="3">The sequence shown here is derived from an EMBL/GenBank/DDBJ whole genome shotgun (WGS) entry which is preliminary data.</text>
</comment>
<keyword evidence="4" id="KW-1185">Reference proteome</keyword>
<dbReference type="InterPro" id="IPR014729">
    <property type="entry name" value="Rossmann-like_a/b/a_fold"/>
</dbReference>
<dbReference type="InterPro" id="IPR006016">
    <property type="entry name" value="UspA"/>
</dbReference>
<accession>A0ABN1VWX7</accession>
<name>A0ABN1VWX7_9ACTN</name>
<dbReference type="Gene3D" id="3.40.50.620">
    <property type="entry name" value="HUPs"/>
    <property type="match status" value="2"/>
</dbReference>
<evidence type="ECO:0000313" key="4">
    <source>
        <dbReference type="Proteomes" id="UP001500037"/>
    </source>
</evidence>
<evidence type="ECO:0000259" key="2">
    <source>
        <dbReference type="Pfam" id="PF00582"/>
    </source>
</evidence>
<comment type="similarity">
    <text evidence="1">Belongs to the universal stress protein A family.</text>
</comment>
<dbReference type="PANTHER" id="PTHR46268">
    <property type="entry name" value="STRESS RESPONSE PROTEIN NHAX"/>
    <property type="match status" value="1"/>
</dbReference>
<feature type="domain" description="UspA" evidence="2">
    <location>
        <begin position="169"/>
        <end position="308"/>
    </location>
</feature>
<evidence type="ECO:0000313" key="3">
    <source>
        <dbReference type="EMBL" id="GAA1222213.1"/>
    </source>
</evidence>
<dbReference type="PANTHER" id="PTHR46268:SF6">
    <property type="entry name" value="UNIVERSAL STRESS PROTEIN UP12"/>
    <property type="match status" value="1"/>
</dbReference>
<gene>
    <name evidence="3" type="ORF">GCM10009665_10540</name>
</gene>
<reference evidence="3 4" key="1">
    <citation type="journal article" date="2019" name="Int. J. Syst. Evol. Microbiol.">
        <title>The Global Catalogue of Microorganisms (GCM) 10K type strain sequencing project: providing services to taxonomists for standard genome sequencing and annotation.</title>
        <authorList>
            <consortium name="The Broad Institute Genomics Platform"/>
            <consortium name="The Broad Institute Genome Sequencing Center for Infectious Disease"/>
            <person name="Wu L."/>
            <person name="Ma J."/>
        </authorList>
    </citation>
    <scope>NUCLEOTIDE SEQUENCE [LARGE SCALE GENOMIC DNA]</scope>
    <source>
        <strain evidence="3 4">JCM 13004</strain>
    </source>
</reference>
<protein>
    <submittedName>
        <fullName evidence="3">Universal stress protein</fullName>
    </submittedName>
</protein>
<dbReference type="SUPFAM" id="SSF52402">
    <property type="entry name" value="Adenine nucleotide alpha hydrolases-like"/>
    <property type="match status" value="2"/>
</dbReference>
<dbReference type="PRINTS" id="PR01438">
    <property type="entry name" value="UNVRSLSTRESS"/>
</dbReference>
<dbReference type="EMBL" id="BAAALF010000010">
    <property type="protein sequence ID" value="GAA1222213.1"/>
    <property type="molecule type" value="Genomic_DNA"/>
</dbReference>
<proteinExistence type="inferred from homology"/>
<organism evidence="3 4">
    <name type="scientific">Kitasatospora nipponensis</name>
    <dbReference type="NCBI Taxonomy" id="258049"/>
    <lineage>
        <taxon>Bacteria</taxon>
        <taxon>Bacillati</taxon>
        <taxon>Actinomycetota</taxon>
        <taxon>Actinomycetes</taxon>
        <taxon>Kitasatosporales</taxon>
        <taxon>Streptomycetaceae</taxon>
        <taxon>Kitasatospora</taxon>
    </lineage>
</organism>
<dbReference type="InterPro" id="IPR006015">
    <property type="entry name" value="Universal_stress_UspA"/>
</dbReference>
<dbReference type="Proteomes" id="UP001500037">
    <property type="component" value="Unassembled WGS sequence"/>
</dbReference>